<dbReference type="AlphaFoldDB" id="A0A133Y6A8"/>
<name>A0A133Y6A8_9FIRM</name>
<dbReference type="NCBIfam" id="TIGR00174">
    <property type="entry name" value="miaA"/>
    <property type="match status" value="1"/>
</dbReference>
<evidence type="ECO:0000256" key="12">
    <source>
        <dbReference type="RuleBase" id="RU003784"/>
    </source>
</evidence>
<evidence type="ECO:0000256" key="3">
    <source>
        <dbReference type="ARBA" id="ARBA00005842"/>
    </source>
</evidence>
<dbReference type="EMBL" id="LSCV01000046">
    <property type="protein sequence ID" value="KXB38744.1"/>
    <property type="molecule type" value="Genomic_DNA"/>
</dbReference>
<sequence length="310" mass="35555">MKQVIAIIGPTASGKTNLSLALAKELKADIISLDSMQIYQKLDIGTAKASVEERKTIQHHLIDIVAANVNYSIADFLKDYTDTVNELEAKKQPYILAGGSLQYLLALWREDNYTDSIAEDAEYRANLQASYQDYAKDSDDNSQNPVYLKLCEVDLKRAQQVHPNDMKRIIRALEICKTGCLASEKDPRNLEKSKNDNYLLFAYNWPREVLYQRINQRVDLMLKAGLLEEAKWVYINRENLSTSCLQAIGYKEFFPYFQAEISLETAINQLKLNSRHYAKRQLSIMRKLPINYLDPQTGIASQLNFIRQSL</sequence>
<keyword evidence="4 10" id="KW-0808">Transferase</keyword>
<dbReference type="GO" id="GO:0006400">
    <property type="term" value="P:tRNA modification"/>
    <property type="evidence" value="ECO:0007669"/>
    <property type="project" value="TreeGrafter"/>
</dbReference>
<comment type="subunit">
    <text evidence="10">Monomer.</text>
</comment>
<dbReference type="Pfam" id="PF01715">
    <property type="entry name" value="IPPT"/>
    <property type="match status" value="1"/>
</dbReference>
<dbReference type="OrthoDB" id="9776390at2"/>
<evidence type="ECO:0000313" key="14">
    <source>
        <dbReference type="EMBL" id="KXB38744.1"/>
    </source>
</evidence>
<dbReference type="EC" id="2.5.1.75" evidence="10"/>
<evidence type="ECO:0000256" key="4">
    <source>
        <dbReference type="ARBA" id="ARBA00022679"/>
    </source>
</evidence>
<dbReference type="InterPro" id="IPR039657">
    <property type="entry name" value="Dimethylallyltransferase"/>
</dbReference>
<feature type="site" description="Interaction with substrate tRNA" evidence="10">
    <location>
        <position position="100"/>
    </location>
</feature>
<feature type="binding site" evidence="10">
    <location>
        <begin position="9"/>
        <end position="16"/>
    </location>
    <ligand>
        <name>ATP</name>
        <dbReference type="ChEBI" id="CHEBI:30616"/>
    </ligand>
</feature>
<dbReference type="Proteomes" id="UP000070080">
    <property type="component" value="Unassembled WGS sequence"/>
</dbReference>
<protein>
    <recommendedName>
        <fullName evidence="10">tRNA dimethylallyltransferase</fullName>
        <ecNumber evidence="10">2.5.1.75</ecNumber>
    </recommendedName>
    <alternativeName>
        <fullName evidence="10">Dimethylallyl diphosphate:tRNA dimethylallyltransferase</fullName>
        <shortName evidence="10">DMAPP:tRNA dimethylallyltransferase</shortName>
        <shortName evidence="10">DMATase</shortName>
    </alternativeName>
    <alternativeName>
        <fullName evidence="10">Isopentenyl-diphosphate:tRNA isopentenyltransferase</fullName>
        <shortName evidence="10">IPP transferase</shortName>
        <shortName evidence="10">IPPT</shortName>
        <shortName evidence="10">IPTase</shortName>
    </alternativeName>
</protein>
<feature type="region of interest" description="Interaction with substrate tRNA" evidence="10">
    <location>
        <begin position="34"/>
        <end position="37"/>
    </location>
</feature>
<dbReference type="HAMAP" id="MF_00185">
    <property type="entry name" value="IPP_trans"/>
    <property type="match status" value="1"/>
</dbReference>
<dbReference type="Gene3D" id="1.10.20.140">
    <property type="match status" value="1"/>
</dbReference>
<reference evidence="15" key="1">
    <citation type="submission" date="2016-01" db="EMBL/GenBank/DDBJ databases">
        <authorList>
            <person name="Mitreva M."/>
            <person name="Pepin K.H."/>
            <person name="Mihindukulasuriya K.A."/>
            <person name="Fulton R."/>
            <person name="Fronick C."/>
            <person name="O'Laughlin M."/>
            <person name="Miner T."/>
            <person name="Herter B."/>
            <person name="Rosa B.A."/>
            <person name="Cordes M."/>
            <person name="Tomlinson C."/>
            <person name="Wollam A."/>
            <person name="Palsikar V.B."/>
            <person name="Mardis E.R."/>
            <person name="Wilson R.K."/>
        </authorList>
    </citation>
    <scope>NUCLEOTIDE SEQUENCE [LARGE SCALE GENOMIC DNA]</scope>
    <source>
        <strain evidence="15">KA00274</strain>
    </source>
</reference>
<organism evidence="14 15">
    <name type="scientific">Amygdalobacter nucleatus</name>
    <dbReference type="NCBI Taxonomy" id="3029274"/>
    <lineage>
        <taxon>Bacteria</taxon>
        <taxon>Bacillati</taxon>
        <taxon>Bacillota</taxon>
        <taxon>Clostridia</taxon>
        <taxon>Eubacteriales</taxon>
        <taxon>Oscillospiraceae</taxon>
        <taxon>Amygdalobacter</taxon>
    </lineage>
</organism>
<comment type="caution">
    <text evidence="14">The sequence shown here is derived from an EMBL/GenBank/DDBJ whole genome shotgun (WGS) entry which is preliminary data.</text>
</comment>
<dbReference type="Gene3D" id="3.40.50.300">
    <property type="entry name" value="P-loop containing nucleotide triphosphate hydrolases"/>
    <property type="match status" value="1"/>
</dbReference>
<evidence type="ECO:0000313" key="15">
    <source>
        <dbReference type="Proteomes" id="UP000070080"/>
    </source>
</evidence>
<keyword evidence="8 10" id="KW-0460">Magnesium</keyword>
<dbReference type="SUPFAM" id="SSF52540">
    <property type="entry name" value="P-loop containing nucleoside triphosphate hydrolases"/>
    <property type="match status" value="2"/>
</dbReference>
<dbReference type="PANTHER" id="PTHR11088:SF60">
    <property type="entry name" value="TRNA DIMETHYLALLYLTRANSFERASE"/>
    <property type="match status" value="1"/>
</dbReference>
<comment type="caution">
    <text evidence="10">Lacks conserved residue(s) required for the propagation of feature annotation.</text>
</comment>
<feature type="binding site" evidence="10">
    <location>
        <begin position="11"/>
        <end position="16"/>
    </location>
    <ligand>
        <name>substrate</name>
    </ligand>
</feature>
<keyword evidence="15" id="KW-1185">Reference proteome</keyword>
<keyword evidence="5 10" id="KW-0819">tRNA processing</keyword>
<evidence type="ECO:0000256" key="9">
    <source>
        <dbReference type="ARBA" id="ARBA00049563"/>
    </source>
</evidence>
<dbReference type="GO" id="GO:0052381">
    <property type="term" value="F:tRNA dimethylallyltransferase activity"/>
    <property type="evidence" value="ECO:0007669"/>
    <property type="project" value="UniProtKB-UniRule"/>
</dbReference>
<gene>
    <name evidence="10" type="primary">miaA</name>
    <name evidence="14" type="ORF">HMPREF1872_01463</name>
</gene>
<evidence type="ECO:0000256" key="11">
    <source>
        <dbReference type="RuleBase" id="RU003783"/>
    </source>
</evidence>
<keyword evidence="7 10" id="KW-0067">ATP-binding</keyword>
<evidence type="ECO:0000256" key="10">
    <source>
        <dbReference type="HAMAP-Rule" id="MF_00185"/>
    </source>
</evidence>
<comment type="catalytic activity">
    <reaction evidence="9 10 11">
        <text>adenosine(37) in tRNA + dimethylallyl diphosphate = N(6)-dimethylallyladenosine(37) in tRNA + diphosphate</text>
        <dbReference type="Rhea" id="RHEA:26482"/>
        <dbReference type="Rhea" id="RHEA-COMP:10162"/>
        <dbReference type="Rhea" id="RHEA-COMP:10375"/>
        <dbReference type="ChEBI" id="CHEBI:33019"/>
        <dbReference type="ChEBI" id="CHEBI:57623"/>
        <dbReference type="ChEBI" id="CHEBI:74411"/>
        <dbReference type="ChEBI" id="CHEBI:74415"/>
        <dbReference type="EC" id="2.5.1.75"/>
    </reaction>
</comment>
<dbReference type="PANTHER" id="PTHR11088">
    <property type="entry name" value="TRNA DIMETHYLALLYLTRANSFERASE"/>
    <property type="match status" value="1"/>
</dbReference>
<dbReference type="InterPro" id="IPR027417">
    <property type="entry name" value="P-loop_NTPase"/>
</dbReference>
<comment type="cofactor">
    <cofactor evidence="1 10">
        <name>Mg(2+)</name>
        <dbReference type="ChEBI" id="CHEBI:18420"/>
    </cofactor>
</comment>
<comment type="function">
    <text evidence="2 10 12">Catalyzes the transfer of a dimethylallyl group onto the adenine at position 37 in tRNAs that read codons beginning with uridine, leading to the formation of N6-(dimethylallyl)adenosine (i(6)A).</text>
</comment>
<evidence type="ECO:0000256" key="1">
    <source>
        <dbReference type="ARBA" id="ARBA00001946"/>
    </source>
</evidence>
<dbReference type="GO" id="GO:0005524">
    <property type="term" value="F:ATP binding"/>
    <property type="evidence" value="ECO:0007669"/>
    <property type="project" value="UniProtKB-UniRule"/>
</dbReference>
<feature type="site" description="Interaction with substrate tRNA" evidence="10">
    <location>
        <position position="124"/>
    </location>
</feature>
<comment type="similarity">
    <text evidence="3 10 13">Belongs to the IPP transferase family.</text>
</comment>
<proteinExistence type="inferred from homology"/>
<dbReference type="PATRIC" id="fig|1497955.3.peg.1430"/>
<evidence type="ECO:0000256" key="2">
    <source>
        <dbReference type="ARBA" id="ARBA00003213"/>
    </source>
</evidence>
<dbReference type="STRING" id="1497955.HMPREF1872_01463"/>
<dbReference type="RefSeq" id="WP_066715178.1">
    <property type="nucleotide sequence ID" value="NZ_JARFNM010000001.1"/>
</dbReference>
<evidence type="ECO:0000256" key="8">
    <source>
        <dbReference type="ARBA" id="ARBA00022842"/>
    </source>
</evidence>
<evidence type="ECO:0000256" key="7">
    <source>
        <dbReference type="ARBA" id="ARBA00022840"/>
    </source>
</evidence>
<accession>A0A133Y6A8</accession>
<evidence type="ECO:0000256" key="13">
    <source>
        <dbReference type="RuleBase" id="RU003785"/>
    </source>
</evidence>
<evidence type="ECO:0000256" key="5">
    <source>
        <dbReference type="ARBA" id="ARBA00022694"/>
    </source>
</evidence>
<dbReference type="InterPro" id="IPR018022">
    <property type="entry name" value="IPT"/>
</dbReference>
<keyword evidence="6 10" id="KW-0547">Nucleotide-binding</keyword>
<evidence type="ECO:0000256" key="6">
    <source>
        <dbReference type="ARBA" id="ARBA00022741"/>
    </source>
</evidence>